<keyword evidence="2" id="KW-0378">Hydrolase</keyword>
<reference evidence="2 3" key="1">
    <citation type="submission" date="2016-05" db="EMBL/GenBank/DDBJ databases">
        <title>Comparative analysis of secretome profiles of manganese(II)-oxidizing ascomycete fungi.</title>
        <authorList>
            <consortium name="DOE Joint Genome Institute"/>
            <person name="Zeiner C.A."/>
            <person name="Purvine S.O."/>
            <person name="Zink E.M."/>
            <person name="Wu S."/>
            <person name="Pasa-Tolic L."/>
            <person name="Chaput D.L."/>
            <person name="Haridas S."/>
            <person name="Grigoriev I.V."/>
            <person name="Santelli C.M."/>
            <person name="Hansel C.M."/>
        </authorList>
    </citation>
    <scope>NUCLEOTIDE SEQUENCE [LARGE SCALE GENOMIC DNA]</scope>
    <source>
        <strain evidence="2 3">AP3s5-JAC2a</strain>
    </source>
</reference>
<organism evidence="2 3">
    <name type="scientific">Paraphaeosphaeria sporulosa</name>
    <dbReference type="NCBI Taxonomy" id="1460663"/>
    <lineage>
        <taxon>Eukaryota</taxon>
        <taxon>Fungi</taxon>
        <taxon>Dikarya</taxon>
        <taxon>Ascomycota</taxon>
        <taxon>Pezizomycotina</taxon>
        <taxon>Dothideomycetes</taxon>
        <taxon>Pleosporomycetidae</taxon>
        <taxon>Pleosporales</taxon>
        <taxon>Massarineae</taxon>
        <taxon>Didymosphaeriaceae</taxon>
        <taxon>Paraphaeosphaeria</taxon>
    </lineage>
</organism>
<feature type="signal peptide" evidence="1">
    <location>
        <begin position="1"/>
        <end position="16"/>
    </location>
</feature>
<dbReference type="SUPFAM" id="SSF75005">
    <property type="entry name" value="Arabinanase/levansucrase/invertase"/>
    <property type="match status" value="1"/>
</dbReference>
<proteinExistence type="predicted"/>
<dbReference type="STRING" id="1460663.A0A177C8C2"/>
<evidence type="ECO:0000313" key="2">
    <source>
        <dbReference type="EMBL" id="OAG02950.1"/>
    </source>
</evidence>
<feature type="chain" id="PRO_5008057826" evidence="1">
    <location>
        <begin position="17"/>
        <end position="332"/>
    </location>
</feature>
<dbReference type="OrthoDB" id="19657at2759"/>
<evidence type="ECO:0000256" key="1">
    <source>
        <dbReference type="SAM" id="SignalP"/>
    </source>
</evidence>
<dbReference type="PANTHER" id="PTHR43301:SF8">
    <property type="entry name" value="ARABINOSIDASE-RELATED"/>
    <property type="match status" value="1"/>
</dbReference>
<gene>
    <name evidence="2" type="ORF">CC84DRAFT_1250938</name>
</gene>
<dbReference type="Proteomes" id="UP000077069">
    <property type="component" value="Unassembled WGS sequence"/>
</dbReference>
<dbReference type="InterPro" id="IPR023296">
    <property type="entry name" value="Glyco_hydro_beta-prop_sf"/>
</dbReference>
<keyword evidence="3" id="KW-1185">Reference proteome</keyword>
<protein>
    <submittedName>
        <fullName evidence="2">Family 43 glycoside hydrolase</fullName>
    </submittedName>
</protein>
<evidence type="ECO:0000313" key="3">
    <source>
        <dbReference type="Proteomes" id="UP000077069"/>
    </source>
</evidence>
<dbReference type="AlphaFoldDB" id="A0A177C8C2"/>
<dbReference type="InterPro" id="IPR050727">
    <property type="entry name" value="GH43_arabinanases"/>
</dbReference>
<dbReference type="PANTHER" id="PTHR43301">
    <property type="entry name" value="ARABINAN ENDO-1,5-ALPHA-L-ARABINOSIDASE"/>
    <property type="match status" value="1"/>
</dbReference>
<dbReference type="EMBL" id="KV441555">
    <property type="protein sequence ID" value="OAG02950.1"/>
    <property type="molecule type" value="Genomic_DNA"/>
</dbReference>
<dbReference type="CDD" id="cd08983">
    <property type="entry name" value="GH43_Bt3655-like"/>
    <property type="match status" value="1"/>
</dbReference>
<dbReference type="RefSeq" id="XP_018033315.1">
    <property type="nucleotide sequence ID" value="XM_018184318.1"/>
</dbReference>
<dbReference type="Gene3D" id="2.115.10.20">
    <property type="entry name" value="Glycosyl hydrolase domain, family 43"/>
    <property type="match status" value="1"/>
</dbReference>
<dbReference type="GeneID" id="28767804"/>
<sequence>MRFFLTILTAASSAFAAAVLQDRSSNYVGYLISTFTDANPKVQFYLSNGNSPSSFRFLNKGQPVLTSTVGTKAVRDLFLATNSARNIWYMLGTDLDVYATGFSWEKVQTHGSKALVIWSSTDLVKWSSSTLATVEDNTAGMAWAPSAVWDDSTSQFYVFWSARTYAASDPGHTGSPSLDKIRYATTKDFKTFSAPADYYTIAGTPLIDQEFQYLGTAGHWARFLKNNSGSHVLEETTTGGLFGKWTRKPGYVTNDRPREGPVSFPDLQTAGLYHLWLDDTTTGYLPYQTSNIDGGAYTKSSYTSFPAGLKHGSVTPLTQSEYDAVLAQFPPV</sequence>
<dbReference type="InParanoid" id="A0A177C8C2"/>
<keyword evidence="1" id="KW-0732">Signal</keyword>
<name>A0A177C8C2_9PLEO</name>
<accession>A0A177C8C2</accession>
<dbReference type="GO" id="GO:0016787">
    <property type="term" value="F:hydrolase activity"/>
    <property type="evidence" value="ECO:0007669"/>
    <property type="project" value="UniProtKB-KW"/>
</dbReference>